<dbReference type="SUPFAM" id="SSF69318">
    <property type="entry name" value="Integrin alpha N-terminal domain"/>
    <property type="match status" value="1"/>
</dbReference>
<dbReference type="PANTHER" id="PTHR44103:SF1">
    <property type="entry name" value="PROPROTEIN CONVERTASE P"/>
    <property type="match status" value="1"/>
</dbReference>
<reference evidence="3 4" key="1">
    <citation type="submission" date="2018-08" db="EMBL/GenBank/DDBJ databases">
        <title>A genome reference for cultivated species of the human gut microbiota.</title>
        <authorList>
            <person name="Zou Y."/>
            <person name="Xue W."/>
            <person name="Luo G."/>
        </authorList>
    </citation>
    <scope>NUCLEOTIDE SEQUENCE [LARGE SCALE GENOMIC DNA]</scope>
    <source>
        <strain evidence="3 4">AM40-30BH</strain>
    </source>
</reference>
<dbReference type="InterPro" id="IPR029031">
    <property type="entry name" value="Gingipain_N_sf"/>
</dbReference>
<feature type="domain" description="Fibronectin type-III" evidence="2">
    <location>
        <begin position="977"/>
        <end position="1071"/>
    </location>
</feature>
<gene>
    <name evidence="3" type="ORF">DW888_07445</name>
</gene>
<dbReference type="InterPro" id="IPR028994">
    <property type="entry name" value="Integrin_alpha_N"/>
</dbReference>
<organism evidence="3 4">
    <name type="scientific">Bacteroides nordii</name>
    <dbReference type="NCBI Taxonomy" id="291645"/>
    <lineage>
        <taxon>Bacteria</taxon>
        <taxon>Pseudomonadati</taxon>
        <taxon>Bacteroidota</taxon>
        <taxon>Bacteroidia</taxon>
        <taxon>Bacteroidales</taxon>
        <taxon>Bacteroidaceae</taxon>
        <taxon>Bacteroides</taxon>
    </lineage>
</organism>
<dbReference type="Gene3D" id="3.40.50.10390">
    <property type="entry name" value="Gingipain r, domain 1"/>
    <property type="match status" value="1"/>
</dbReference>
<dbReference type="InterPro" id="IPR013517">
    <property type="entry name" value="FG-GAP"/>
</dbReference>
<name>A0A413VS63_9BACE</name>
<dbReference type="SUPFAM" id="SSF49265">
    <property type="entry name" value="Fibronectin type III"/>
    <property type="match status" value="1"/>
</dbReference>
<evidence type="ECO:0000313" key="3">
    <source>
        <dbReference type="EMBL" id="RHB36457.1"/>
    </source>
</evidence>
<sequence length="1628" mass="180495">MTRYFFIVIFILISIQLKAQLSESIRVEESDLSFSRMEEFDCVTWNKSSEFVERINAPKLPVIIESFVIPFGAQVANIDVVVKEKNLLDRSLLILPVDPPISIRNDFATLSLNLDSTIYNSSLAYPTENVKIISDTYEHGYHVVTVEICPFEYIPLNKALSLLDLAFTINYIQTRGVTEYPQYQSSKSANRAYNFVYSKVKNKQDINRFSNQRTGVVSNESLNMNERNLSVSDATVNIIPEYLIVTNNELKTTFQRLANWKTKKGVPSVVMTIEEVLAQNEGCDLAEKIRNYLKKCRQEWGDDFFVLLGGDTNIIPPRMATNGPDRDDYRYNKYKNDSTIRAQDLYYTALDGNWNMNNNHIYNEYYQFLNPNTGKDVIINIDQADYGRDIYLGRAPVKNTSEAENFVNKVLLYEKANANIDYSYILNSLNIDAFIIKDENTGFLSDDARSSIYGYYSSYPQLHRWFLFDHYNCTCNKHSAYTGASHGEELNKNNFMAALQNGGNSGYNHFHLVYHMDHSSPRGMGASSLDKNEAIHNTDVDQLTNGNYLQIVLSSGCEPATFNEDCIAEHFINNSNGGAVAYMGNADRGWDNEYRQLDRLLKALYSNESIYHNLGYVFQATIGSRNSDNCRLTLLGDPEMPVWTAVPQTLNVSVTPNTITNGENTISIQINNLPANQEALVCLMKEGEGYSTLTIHDRAVHSFTFTPYTSGVVDVTVTTNNFRPFETTIPVSVSPKAVLHISDLVFDDDKTGGSNGNNDKQLDAGETVELSVALKNEGSTVSDVVTGKLTCNSSEISMINDVVSFGKINAGSNQVSGTKFVFTIDKNCREHLKSAQDPIEFTLKIQNGTNSVNEKFLVDVFTPEIEIGNQKITWTSNGNKTVEAGETVKMNIDLMNIGKAVATGVKAVLISNNAQISCSSTPIVYPAIPFAETKSNTVAFQFQTASNYTGGLNLTLQLSNEYGKTWSFPVNPLLRPAVIDVSTINTLSYSSSINVYWTPVSNVAGYNIYRSNNGENGVYQKLNKFPLTAAYYLDDNLAKLATYYYKISTISSNGNESSWSPAYRTWTSYPVVSPFPRRISTGAYSSVSSPNIADVDNDGKQEIFWIYEDRYETRTSYLMGFRPTGEELFDIDGNVTTVSGFAKTPTMLTGQVAFGDLAGNGEQNIVVSTWDDLYRDKNAVRCYSPFDKDGDHKPDLLWEKKIPYSMFQSPVIANLDGSSDGTMEVIIKSHQTSDIFILDHNGNELRRLNPNVADENDHNYSALTVADLDNDGQMEIIASYDSLGIYIWRQDGTPFTTNPFWGAGILRLASAPVVCDLNEDGKKEILFSQRQMAESHIFAISLEGDKTVAGWDGSQTIPYTVNVVGSTLDHTLSVGDINNDGHLEVVILGHEMVKAWKHTGDFLFSKPINGLFPQENYAANIDAPVLADVDGDAIPDVVFCCKNFIYALHNDGSDIVGFPIISDEGFLVAPCVADIDNDGKNELIAGNEKDLYVWKTEGIPTAIEWGVYRGNPQNTGEYFPTVCKPMLINANETWDGESPCGNVVLQSGRLVVSGGKTMTLNNTSSVIVRSGATLEVDGGSILNARLVVQKGGTVVVKNNGLIKLRSGAGFEMENGAVLDLPCGAIDVP</sequence>
<dbReference type="Proteomes" id="UP000284379">
    <property type="component" value="Unassembled WGS sequence"/>
</dbReference>
<protein>
    <recommendedName>
        <fullName evidence="2">Fibronectin type-III domain-containing protein</fullName>
    </recommendedName>
</protein>
<evidence type="ECO:0000259" key="2">
    <source>
        <dbReference type="PROSITE" id="PS50853"/>
    </source>
</evidence>
<dbReference type="SUPFAM" id="SSF52129">
    <property type="entry name" value="Caspase-like"/>
    <property type="match status" value="1"/>
</dbReference>
<dbReference type="InterPro" id="IPR003961">
    <property type="entry name" value="FN3_dom"/>
</dbReference>
<dbReference type="InterPro" id="IPR001769">
    <property type="entry name" value="Gingipain"/>
</dbReference>
<dbReference type="PROSITE" id="PS50853">
    <property type="entry name" value="FN3"/>
    <property type="match status" value="1"/>
</dbReference>
<dbReference type="Gene3D" id="2.130.10.130">
    <property type="entry name" value="Integrin alpha, N-terminal"/>
    <property type="match status" value="1"/>
</dbReference>
<comment type="caution">
    <text evidence="3">The sequence shown here is derived from an EMBL/GenBank/DDBJ whole genome shotgun (WGS) entry which is preliminary data.</text>
</comment>
<dbReference type="Gene3D" id="3.40.50.1460">
    <property type="match status" value="1"/>
</dbReference>
<evidence type="ECO:0000313" key="4">
    <source>
        <dbReference type="Proteomes" id="UP000284379"/>
    </source>
</evidence>
<evidence type="ECO:0000256" key="1">
    <source>
        <dbReference type="ARBA" id="ARBA00022729"/>
    </source>
</evidence>
<dbReference type="Pfam" id="PF13517">
    <property type="entry name" value="FG-GAP_3"/>
    <property type="match status" value="1"/>
</dbReference>
<dbReference type="Gene3D" id="2.60.40.10">
    <property type="entry name" value="Immunoglobulins"/>
    <property type="match status" value="2"/>
</dbReference>
<dbReference type="InterPro" id="IPR029030">
    <property type="entry name" value="Caspase-like_dom_sf"/>
</dbReference>
<proteinExistence type="predicted"/>
<dbReference type="InterPro" id="IPR036116">
    <property type="entry name" value="FN3_sf"/>
</dbReference>
<dbReference type="RefSeq" id="WP_122201206.1">
    <property type="nucleotide sequence ID" value="NZ_CABJFV010000004.1"/>
</dbReference>
<dbReference type="PANTHER" id="PTHR44103">
    <property type="entry name" value="PROPROTEIN CONVERTASE P"/>
    <property type="match status" value="1"/>
</dbReference>
<accession>A0A413VS63</accession>
<dbReference type="InterPro" id="IPR013783">
    <property type="entry name" value="Ig-like_fold"/>
</dbReference>
<dbReference type="EMBL" id="QSGO01000004">
    <property type="protein sequence ID" value="RHB36457.1"/>
    <property type="molecule type" value="Genomic_DNA"/>
</dbReference>
<dbReference type="InterPro" id="IPR038490">
    <property type="entry name" value="Gingipain_propep_sf"/>
</dbReference>
<dbReference type="Pfam" id="PF01364">
    <property type="entry name" value="Peptidase_C25"/>
    <property type="match status" value="1"/>
</dbReference>
<keyword evidence="1" id="KW-0732">Signal</keyword>
<dbReference type="GO" id="GO:0006508">
    <property type="term" value="P:proteolysis"/>
    <property type="evidence" value="ECO:0007669"/>
    <property type="project" value="InterPro"/>
</dbReference>
<dbReference type="GO" id="GO:0008234">
    <property type="term" value="F:cysteine-type peptidase activity"/>
    <property type="evidence" value="ECO:0007669"/>
    <property type="project" value="InterPro"/>
</dbReference>
<dbReference type="Gene3D" id="2.60.40.3800">
    <property type="match status" value="1"/>
</dbReference>